<feature type="compositionally biased region" description="Basic residues" evidence="2">
    <location>
        <begin position="11"/>
        <end position="50"/>
    </location>
</feature>
<dbReference type="GO" id="GO:0003712">
    <property type="term" value="F:transcription coregulator activity"/>
    <property type="evidence" value="ECO:0007669"/>
    <property type="project" value="TreeGrafter"/>
</dbReference>
<feature type="compositionally biased region" description="Basic and acidic residues" evidence="2">
    <location>
        <begin position="287"/>
        <end position="316"/>
    </location>
</feature>
<sequence length="544" mass="61353">MSKAPDSPARSRSRSRSKSRSYSRSHSRSRSRSRSRKRRYSSRSRSRSRSHSPSYRNYPSRDYQNNRGGYRGYNRGYRRPFHYRARNNRGYYPRSHYQNRGGGGGGDRGGYGYNPRRGRSRSRTPKKRSGSRSRSHYSDRSSSRGSRHSKRSSFSSRSRSSSPHHRKAKRGSKDKKDKPEGQGEKSGVAADGSAIEKASGGKWIDYDASPKRSSPDPKKEDDPTDSDGKAGASGAPMWKGVGEPPAKSPTKSGQTASFSGFGFFSKEEAKCEDKTVISAAFKKFLAENKTKKQEKEKENGRDKEGAADREPEKGGKSGDLFNVSAASLSDSKDDKAQPFFDAGEEEFLKSHGLKERDLDEDGDAKPSLTARDIFGKWGDEPSYSTSYPPAELFAQHIVSIVHYIKAQHFQSSDMTLSERFAMYQRKAAEVEMMKPRKSPEIHRRIDVSPSAFKRHSHLFEDMEETSYKRVPVRRRPANELVSPQEPSKKFKGDVMDLRLDIERRKRFAGKESKREGGRSPAGSRGASREKSSEKSGKHHKKSKR</sequence>
<reference evidence="3 4" key="1">
    <citation type="submission" date="2019-03" db="EMBL/GenBank/DDBJ databases">
        <title>First draft genome of Liparis tanakae, snailfish: a comprehensive survey of snailfish specific genes.</title>
        <authorList>
            <person name="Kim W."/>
            <person name="Song I."/>
            <person name="Jeong J.-H."/>
            <person name="Kim D."/>
            <person name="Kim S."/>
            <person name="Ryu S."/>
            <person name="Song J.Y."/>
            <person name="Lee S.K."/>
        </authorList>
    </citation>
    <scope>NUCLEOTIDE SEQUENCE [LARGE SCALE GENOMIC DNA]</scope>
    <source>
        <tissue evidence="3">Muscle</tissue>
    </source>
</reference>
<proteinExistence type="inferred from homology"/>
<feature type="region of interest" description="Disordered" evidence="2">
    <location>
        <begin position="287"/>
        <end position="337"/>
    </location>
</feature>
<feature type="region of interest" description="Disordered" evidence="2">
    <location>
        <begin position="465"/>
        <end position="544"/>
    </location>
</feature>
<dbReference type="GO" id="GO:0003677">
    <property type="term" value="F:DNA binding"/>
    <property type="evidence" value="ECO:0007669"/>
    <property type="project" value="TreeGrafter"/>
</dbReference>
<dbReference type="PANTHER" id="PTHR15268:SF16">
    <property type="entry name" value="THYROID HORMONE RECEPTOR-ASSOCIATED PROTEIN 3"/>
    <property type="match status" value="1"/>
</dbReference>
<organism evidence="3 4">
    <name type="scientific">Liparis tanakae</name>
    <name type="common">Tanaka's snailfish</name>
    <dbReference type="NCBI Taxonomy" id="230148"/>
    <lineage>
        <taxon>Eukaryota</taxon>
        <taxon>Metazoa</taxon>
        <taxon>Chordata</taxon>
        <taxon>Craniata</taxon>
        <taxon>Vertebrata</taxon>
        <taxon>Euteleostomi</taxon>
        <taxon>Actinopterygii</taxon>
        <taxon>Neopterygii</taxon>
        <taxon>Teleostei</taxon>
        <taxon>Neoteleostei</taxon>
        <taxon>Acanthomorphata</taxon>
        <taxon>Eupercaria</taxon>
        <taxon>Perciformes</taxon>
        <taxon>Cottioidei</taxon>
        <taxon>Cottales</taxon>
        <taxon>Liparidae</taxon>
        <taxon>Liparis</taxon>
    </lineage>
</organism>
<accession>A0A4Z2GUS8</accession>
<dbReference type="OrthoDB" id="9948513at2759"/>
<dbReference type="Proteomes" id="UP000314294">
    <property type="component" value="Unassembled WGS sequence"/>
</dbReference>
<dbReference type="InterPro" id="IPR029199">
    <property type="entry name" value="THRAP3_BCLAF1"/>
</dbReference>
<feature type="compositionally biased region" description="Basic residues" evidence="2">
    <location>
        <begin position="76"/>
        <end position="87"/>
    </location>
</feature>
<feature type="compositionally biased region" description="Gly residues" evidence="2">
    <location>
        <begin position="100"/>
        <end position="112"/>
    </location>
</feature>
<feature type="compositionally biased region" description="Low complexity" evidence="2">
    <location>
        <begin position="51"/>
        <end position="75"/>
    </location>
</feature>
<keyword evidence="3" id="KW-0675">Receptor</keyword>
<dbReference type="EMBL" id="SRLO01000407">
    <property type="protein sequence ID" value="TNN57377.1"/>
    <property type="molecule type" value="Genomic_DNA"/>
</dbReference>
<name>A0A4Z2GUS8_9TELE</name>
<dbReference type="Pfam" id="PF15440">
    <property type="entry name" value="THRAP3_BCLAF1"/>
    <property type="match status" value="3"/>
</dbReference>
<dbReference type="AlphaFoldDB" id="A0A4Z2GUS8"/>
<evidence type="ECO:0000256" key="2">
    <source>
        <dbReference type="SAM" id="MobiDB-lite"/>
    </source>
</evidence>
<feature type="compositionally biased region" description="Basic and acidic residues" evidence="2">
    <location>
        <begin position="486"/>
        <end position="517"/>
    </location>
</feature>
<feature type="compositionally biased region" description="Basic and acidic residues" evidence="2">
    <location>
        <begin position="204"/>
        <end position="221"/>
    </location>
</feature>
<dbReference type="GO" id="GO:0045944">
    <property type="term" value="P:positive regulation of transcription by RNA polymerase II"/>
    <property type="evidence" value="ECO:0007669"/>
    <property type="project" value="TreeGrafter"/>
</dbReference>
<gene>
    <name evidence="3" type="primary">Thrap3_0</name>
    <name evidence="3" type="ORF">EYF80_032453</name>
</gene>
<keyword evidence="4" id="KW-1185">Reference proteome</keyword>
<feature type="compositionally biased region" description="Basic residues" evidence="2">
    <location>
        <begin position="116"/>
        <end position="135"/>
    </location>
</feature>
<evidence type="ECO:0000313" key="3">
    <source>
        <dbReference type="EMBL" id="TNN57377.1"/>
    </source>
</evidence>
<comment type="caution">
    <text evidence="3">The sequence shown here is derived from an EMBL/GenBank/DDBJ whole genome shotgun (WGS) entry which is preliminary data.</text>
</comment>
<evidence type="ECO:0000313" key="4">
    <source>
        <dbReference type="Proteomes" id="UP000314294"/>
    </source>
</evidence>
<feature type="compositionally biased region" description="Basic residues" evidence="2">
    <location>
        <begin position="162"/>
        <end position="173"/>
    </location>
</feature>
<dbReference type="GO" id="GO:0016592">
    <property type="term" value="C:mediator complex"/>
    <property type="evidence" value="ECO:0007669"/>
    <property type="project" value="TreeGrafter"/>
</dbReference>
<feature type="region of interest" description="Disordered" evidence="2">
    <location>
        <begin position="1"/>
        <end position="259"/>
    </location>
</feature>
<dbReference type="PANTHER" id="PTHR15268">
    <property type="entry name" value="THRAP3/BCLAF1"/>
    <property type="match status" value="1"/>
</dbReference>
<comment type="similarity">
    <text evidence="1">Belongs to the BCLAF1/THRAP3 family.</text>
</comment>
<feature type="compositionally biased region" description="Basic and acidic residues" evidence="2">
    <location>
        <begin position="174"/>
        <end position="183"/>
    </location>
</feature>
<feature type="compositionally biased region" description="Basic and acidic residues" evidence="2">
    <location>
        <begin position="526"/>
        <end position="535"/>
    </location>
</feature>
<evidence type="ECO:0000256" key="1">
    <source>
        <dbReference type="ARBA" id="ARBA00006481"/>
    </source>
</evidence>
<protein>
    <submittedName>
        <fullName evidence="3">Thyroid hormone receptor-associated protein 3</fullName>
    </submittedName>
</protein>
<feature type="compositionally biased region" description="Low complexity" evidence="2">
    <location>
        <begin position="152"/>
        <end position="161"/>
    </location>
</feature>